<proteinExistence type="predicted"/>
<protein>
    <submittedName>
        <fullName evidence="2">MOSC domain-containing protein</fullName>
    </submittedName>
</protein>
<dbReference type="EMBL" id="WELG01000002">
    <property type="protein sequence ID" value="KAB7529566.1"/>
    <property type="molecule type" value="Genomic_DNA"/>
</dbReference>
<dbReference type="Proteomes" id="UP000429785">
    <property type="component" value="Unassembled WGS sequence"/>
</dbReference>
<dbReference type="AlphaFoldDB" id="A0A6I1E7S5"/>
<accession>A0A6I1E7S5</accession>
<dbReference type="RefSeq" id="WP_152132806.1">
    <property type="nucleotide sequence ID" value="NZ_WELG01000002.1"/>
</dbReference>
<organism evidence="2 3">
    <name type="scientific">Flagellimonas olearia</name>
    <dbReference type="NCBI Taxonomy" id="552546"/>
    <lineage>
        <taxon>Bacteria</taxon>
        <taxon>Pseudomonadati</taxon>
        <taxon>Bacteroidota</taxon>
        <taxon>Flavobacteriia</taxon>
        <taxon>Flavobacteriales</taxon>
        <taxon>Flavobacteriaceae</taxon>
        <taxon>Flagellimonas</taxon>
    </lineage>
</organism>
<evidence type="ECO:0000313" key="3">
    <source>
        <dbReference type="Proteomes" id="UP000429785"/>
    </source>
</evidence>
<dbReference type="GO" id="GO:0030151">
    <property type="term" value="F:molybdenum ion binding"/>
    <property type="evidence" value="ECO:0007669"/>
    <property type="project" value="InterPro"/>
</dbReference>
<dbReference type="OrthoDB" id="9786134at2"/>
<dbReference type="PANTHER" id="PTHR30212">
    <property type="entry name" value="PROTEIN YIIM"/>
    <property type="match status" value="1"/>
</dbReference>
<dbReference type="PANTHER" id="PTHR30212:SF2">
    <property type="entry name" value="PROTEIN YIIM"/>
    <property type="match status" value="1"/>
</dbReference>
<comment type="caution">
    <text evidence="2">The sequence shown here is derived from an EMBL/GenBank/DDBJ whole genome shotgun (WGS) entry which is preliminary data.</text>
</comment>
<dbReference type="PROSITE" id="PS51340">
    <property type="entry name" value="MOSC"/>
    <property type="match status" value="1"/>
</dbReference>
<evidence type="ECO:0000259" key="1">
    <source>
        <dbReference type="PROSITE" id="PS51340"/>
    </source>
</evidence>
<evidence type="ECO:0000313" key="2">
    <source>
        <dbReference type="EMBL" id="KAB7529566.1"/>
    </source>
</evidence>
<dbReference type="InterPro" id="IPR011037">
    <property type="entry name" value="Pyrv_Knase-like_insert_dom_sf"/>
</dbReference>
<dbReference type="InterPro" id="IPR052353">
    <property type="entry name" value="Benzoxazolinone_Detox_Enz"/>
</dbReference>
<feature type="domain" description="MOSC" evidence="1">
    <location>
        <begin position="28"/>
        <end position="163"/>
    </location>
</feature>
<dbReference type="GO" id="GO:0030170">
    <property type="term" value="F:pyridoxal phosphate binding"/>
    <property type="evidence" value="ECO:0007669"/>
    <property type="project" value="InterPro"/>
</dbReference>
<dbReference type="Gene3D" id="2.40.33.20">
    <property type="entry name" value="PK beta-barrel domain-like"/>
    <property type="match status" value="1"/>
</dbReference>
<reference evidence="2 3" key="1">
    <citation type="submission" date="2019-10" db="EMBL/GenBank/DDBJ databases">
        <title>Muricauda olearia CL-SS4 JCM15563 genome.</title>
        <authorList>
            <person name="Liu L."/>
        </authorList>
    </citation>
    <scope>NUCLEOTIDE SEQUENCE [LARGE SCALE GENOMIC DNA]</scope>
    <source>
        <strain evidence="2 3">CL-SS4</strain>
    </source>
</reference>
<name>A0A6I1E7S5_9FLAO</name>
<dbReference type="InterPro" id="IPR005302">
    <property type="entry name" value="MoCF_Sase_C"/>
</dbReference>
<sequence>MQIISTNLGKPTEISWNGKLITTGIYKSPVDTPLLLETENVSGDTIGDPKVHGGFYKACYLFSAEQYPYWKEKYPHLDWNWGMFGENLTIKGLDESQIRVGNIYRLGTALVQITQPREPCFKLGLKFGSQQILKQFIDHGWPGTYVRILEVGKVSSGDTMDLVEESSNPLTTQQFYRLLYDKEKDQSILKLAISNDSLPLHKRERLKKFL</sequence>
<dbReference type="GO" id="GO:0003824">
    <property type="term" value="F:catalytic activity"/>
    <property type="evidence" value="ECO:0007669"/>
    <property type="project" value="InterPro"/>
</dbReference>
<gene>
    <name evidence="2" type="ORF">F8C76_17300</name>
</gene>
<dbReference type="SUPFAM" id="SSF50800">
    <property type="entry name" value="PK beta-barrel domain-like"/>
    <property type="match status" value="1"/>
</dbReference>
<dbReference type="Pfam" id="PF03473">
    <property type="entry name" value="MOSC"/>
    <property type="match status" value="1"/>
</dbReference>